<comment type="catalytic activity">
    <reaction evidence="10 11">
        <text>protoporphyrinogen IX + 3 O2 = protoporphyrin IX + 3 H2O2</text>
        <dbReference type="Rhea" id="RHEA:25576"/>
        <dbReference type="ChEBI" id="CHEBI:15379"/>
        <dbReference type="ChEBI" id="CHEBI:16240"/>
        <dbReference type="ChEBI" id="CHEBI:57306"/>
        <dbReference type="ChEBI" id="CHEBI:57307"/>
        <dbReference type="EC" id="1.3.3.4"/>
    </reaction>
</comment>
<dbReference type="EC" id="1.3.3.4" evidence="4 11"/>
<reference evidence="14" key="1">
    <citation type="submission" date="2024-06" db="EMBL/GenBank/DDBJ databases">
        <title>Multi-omics analyses provide insights into the biosynthesis of the anticancer antibiotic pleurotin in Hohenbuehelia grisea.</title>
        <authorList>
            <person name="Weaver J.A."/>
            <person name="Alberti F."/>
        </authorList>
    </citation>
    <scope>NUCLEOTIDE SEQUENCE [LARGE SCALE GENOMIC DNA]</scope>
    <source>
        <strain evidence="14">T-177</strain>
    </source>
</reference>
<dbReference type="InterPro" id="IPR050464">
    <property type="entry name" value="Zeta_carotene_desat/Oxidored"/>
</dbReference>
<comment type="function">
    <text evidence="1 11">Catalyzes the 6-electron oxidation of protoporphyrinogen-IX to form protoporphyrin-IX.</text>
</comment>
<dbReference type="Gene3D" id="3.50.50.60">
    <property type="entry name" value="FAD/NAD(P)-binding domain"/>
    <property type="match status" value="1"/>
</dbReference>
<dbReference type="NCBIfam" id="TIGR00562">
    <property type="entry name" value="proto_IX_ox"/>
    <property type="match status" value="1"/>
</dbReference>
<dbReference type="SUPFAM" id="SSF54373">
    <property type="entry name" value="FAD-linked reductases, C-terminal domain"/>
    <property type="match status" value="1"/>
</dbReference>
<dbReference type="PANTHER" id="PTHR42923">
    <property type="entry name" value="PROTOPORPHYRINOGEN OXIDASE"/>
    <property type="match status" value="1"/>
</dbReference>
<dbReference type="PANTHER" id="PTHR42923:SF3">
    <property type="entry name" value="PROTOPORPHYRINOGEN OXIDASE"/>
    <property type="match status" value="1"/>
</dbReference>
<evidence type="ECO:0000256" key="3">
    <source>
        <dbReference type="ARBA" id="ARBA00010551"/>
    </source>
</evidence>
<evidence type="ECO:0000256" key="2">
    <source>
        <dbReference type="ARBA" id="ARBA00005073"/>
    </source>
</evidence>
<accession>A0ABR3JWE3</accession>
<sequence length="498" mass="53842">MPPRHIAVLGGGLTGLSAAFHLVRRFPTTKLTLLEQKYQLGGWAQSERVEVRDDAGTPYSILLEAGPRTLRPNANSMLELIHLLGLKDSVIRIPKTAPAARRRFLHIPGTKGLTPLPSSIPSVLSSSLRSTFIEAFRNDFFRRGNRPDSDESLDSFMTRRFGESPARLLGSSLVHGIYAADSRLLSVRAAFPSLLDAEDRGNGSVIRGMLRASQKSEHETYDVGDIRALMEYTSVYSFRDGLSTITAALAECLKGHSHVRLQTGISLKSLNINTDGSFELSTSANETIRPTHVVSALPLPKLQAILPSAGSLTLPHLTHNPISSVKVVNFVFPSSTSFHPAGFGYLIPRPEGGYDVPGNPGILGTVFDSCALEAQDSPTSAFTNTLENNARPPIKVTMMLGGPYSRVLSEDVSFDSLLSHLSAHLQRVVPDPLHARMHHHKDCLPTPTPGHLTRMAELKEVLEGGPWQGRLEVIGAGVGGASVGDCVEAGRRVGRAWS</sequence>
<evidence type="ECO:0000256" key="8">
    <source>
        <dbReference type="ARBA" id="ARBA00023133"/>
    </source>
</evidence>
<comment type="cofactor">
    <cofactor evidence="11">
        <name>FAD</name>
        <dbReference type="ChEBI" id="CHEBI:57692"/>
    </cofactor>
    <text evidence="11">Binds 1 FAD per subunit.</text>
</comment>
<evidence type="ECO:0000256" key="5">
    <source>
        <dbReference type="ARBA" id="ARBA00022630"/>
    </source>
</evidence>
<comment type="caution">
    <text evidence="13">The sequence shown here is derived from an EMBL/GenBank/DDBJ whole genome shotgun (WGS) entry which is preliminary data.</text>
</comment>
<organism evidence="13 14">
    <name type="scientific">Hohenbuehelia grisea</name>
    <dbReference type="NCBI Taxonomy" id="104357"/>
    <lineage>
        <taxon>Eukaryota</taxon>
        <taxon>Fungi</taxon>
        <taxon>Dikarya</taxon>
        <taxon>Basidiomycota</taxon>
        <taxon>Agaricomycotina</taxon>
        <taxon>Agaricomycetes</taxon>
        <taxon>Agaricomycetidae</taxon>
        <taxon>Agaricales</taxon>
        <taxon>Pleurotineae</taxon>
        <taxon>Pleurotaceae</taxon>
        <taxon>Hohenbuehelia</taxon>
    </lineage>
</organism>
<evidence type="ECO:0000313" key="13">
    <source>
        <dbReference type="EMBL" id="KAL0959841.1"/>
    </source>
</evidence>
<evidence type="ECO:0000256" key="4">
    <source>
        <dbReference type="ARBA" id="ARBA00012867"/>
    </source>
</evidence>
<dbReference type="Pfam" id="PF01593">
    <property type="entry name" value="Amino_oxidase"/>
    <property type="match status" value="1"/>
</dbReference>
<evidence type="ECO:0000256" key="9">
    <source>
        <dbReference type="ARBA" id="ARBA00023244"/>
    </source>
</evidence>
<gene>
    <name evidence="13" type="ORF">HGRIS_011517</name>
</gene>
<comment type="similarity">
    <text evidence="3 11">Belongs to the protoporphyrinogen/coproporphyrinogen oxidase family. Protoporphyrinogen oxidase subfamily.</text>
</comment>
<evidence type="ECO:0000256" key="11">
    <source>
        <dbReference type="RuleBase" id="RU367069"/>
    </source>
</evidence>
<evidence type="ECO:0000256" key="7">
    <source>
        <dbReference type="ARBA" id="ARBA00023002"/>
    </source>
</evidence>
<name>A0ABR3JWE3_9AGAR</name>
<evidence type="ECO:0000256" key="1">
    <source>
        <dbReference type="ARBA" id="ARBA00002600"/>
    </source>
</evidence>
<keyword evidence="6 11" id="KW-0274">FAD</keyword>
<evidence type="ECO:0000256" key="10">
    <source>
        <dbReference type="ARBA" id="ARBA00047554"/>
    </source>
</evidence>
<comment type="subcellular location">
    <subcellularLocation>
        <location evidence="11">Mitochondrion inner membrane</location>
    </subcellularLocation>
</comment>
<keyword evidence="5 11" id="KW-0285">Flavoprotein</keyword>
<dbReference type="InterPro" id="IPR002937">
    <property type="entry name" value="Amino_oxidase"/>
</dbReference>
<dbReference type="InterPro" id="IPR004572">
    <property type="entry name" value="Protoporphyrinogen_oxidase"/>
</dbReference>
<keyword evidence="9 11" id="KW-0627">Porphyrin biosynthesis</keyword>
<evidence type="ECO:0000256" key="6">
    <source>
        <dbReference type="ARBA" id="ARBA00022827"/>
    </source>
</evidence>
<dbReference type="SUPFAM" id="SSF51905">
    <property type="entry name" value="FAD/NAD(P)-binding domain"/>
    <property type="match status" value="1"/>
</dbReference>
<evidence type="ECO:0000313" key="14">
    <source>
        <dbReference type="Proteomes" id="UP001556367"/>
    </source>
</evidence>
<evidence type="ECO:0000259" key="12">
    <source>
        <dbReference type="Pfam" id="PF01593"/>
    </source>
</evidence>
<dbReference type="EMBL" id="JASNQZ010000002">
    <property type="protein sequence ID" value="KAL0959841.1"/>
    <property type="molecule type" value="Genomic_DNA"/>
</dbReference>
<dbReference type="Proteomes" id="UP001556367">
    <property type="component" value="Unassembled WGS sequence"/>
</dbReference>
<dbReference type="InterPro" id="IPR036188">
    <property type="entry name" value="FAD/NAD-bd_sf"/>
</dbReference>
<keyword evidence="8 11" id="KW-0350">Heme biosynthesis</keyword>
<protein>
    <recommendedName>
        <fullName evidence="4 11">Protoporphyrinogen oxidase</fullName>
        <ecNumber evidence="4 11">1.3.3.4</ecNumber>
    </recommendedName>
</protein>
<keyword evidence="14" id="KW-1185">Reference proteome</keyword>
<comment type="pathway">
    <text evidence="2 11">Porphyrin-containing compound metabolism; protoporphyrin-IX biosynthesis; protoporphyrin-IX from protoporphyrinogen-IX: step 1/1.</text>
</comment>
<proteinExistence type="inferred from homology"/>
<feature type="domain" description="Amine oxidase" evidence="12">
    <location>
        <begin position="13"/>
        <end position="493"/>
    </location>
</feature>
<keyword evidence="7 11" id="KW-0560">Oxidoreductase</keyword>